<proteinExistence type="predicted"/>
<reference evidence="1 2" key="1">
    <citation type="submission" date="2021-06" db="EMBL/GenBank/DDBJ databases">
        <title>Caerostris extrusa draft genome.</title>
        <authorList>
            <person name="Kono N."/>
            <person name="Arakawa K."/>
        </authorList>
    </citation>
    <scope>NUCLEOTIDE SEQUENCE [LARGE SCALE GENOMIC DNA]</scope>
</reference>
<organism evidence="1 2">
    <name type="scientific">Caerostris extrusa</name>
    <name type="common">Bark spider</name>
    <name type="synonym">Caerostris bankana</name>
    <dbReference type="NCBI Taxonomy" id="172846"/>
    <lineage>
        <taxon>Eukaryota</taxon>
        <taxon>Metazoa</taxon>
        <taxon>Ecdysozoa</taxon>
        <taxon>Arthropoda</taxon>
        <taxon>Chelicerata</taxon>
        <taxon>Arachnida</taxon>
        <taxon>Araneae</taxon>
        <taxon>Araneomorphae</taxon>
        <taxon>Entelegynae</taxon>
        <taxon>Araneoidea</taxon>
        <taxon>Araneidae</taxon>
        <taxon>Caerostris</taxon>
    </lineage>
</organism>
<name>A0AAV4SPZ2_CAEEX</name>
<accession>A0AAV4SPZ2</accession>
<evidence type="ECO:0000313" key="2">
    <source>
        <dbReference type="Proteomes" id="UP001054945"/>
    </source>
</evidence>
<keyword evidence="2" id="KW-1185">Reference proteome</keyword>
<gene>
    <name evidence="1" type="ORF">CEXT_603161</name>
</gene>
<sequence length="78" mass="8720">MSPSRICLRQDVNKNELTLTSPVTIDGHVKSQIPVTEEHRLLCVPSNISQVPRMLKGDCPKPDDENMPTLVSFVGHRL</sequence>
<dbReference type="EMBL" id="BPLR01009783">
    <property type="protein sequence ID" value="GIY34550.1"/>
    <property type="molecule type" value="Genomic_DNA"/>
</dbReference>
<dbReference type="AlphaFoldDB" id="A0AAV4SPZ2"/>
<protein>
    <submittedName>
        <fullName evidence="1">Uncharacterized protein</fullName>
    </submittedName>
</protein>
<comment type="caution">
    <text evidence="1">The sequence shown here is derived from an EMBL/GenBank/DDBJ whole genome shotgun (WGS) entry which is preliminary data.</text>
</comment>
<dbReference type="Proteomes" id="UP001054945">
    <property type="component" value="Unassembled WGS sequence"/>
</dbReference>
<evidence type="ECO:0000313" key="1">
    <source>
        <dbReference type="EMBL" id="GIY34550.1"/>
    </source>
</evidence>